<evidence type="ECO:0000256" key="2">
    <source>
        <dbReference type="ARBA" id="ARBA00001936"/>
    </source>
</evidence>
<name>W2JRR4_PHYNI</name>
<dbReference type="GO" id="GO:0009159">
    <property type="term" value="P:deoxyribonucleoside monophosphate catabolic process"/>
    <property type="evidence" value="ECO:0007669"/>
    <property type="project" value="UniProtKB-ARBA"/>
</dbReference>
<organism evidence="13 14">
    <name type="scientific">Phytophthora nicotianae</name>
    <name type="common">Potato buckeye rot agent</name>
    <name type="synonym">Phytophthora parasitica</name>
    <dbReference type="NCBI Taxonomy" id="4792"/>
    <lineage>
        <taxon>Eukaryota</taxon>
        <taxon>Sar</taxon>
        <taxon>Stramenopiles</taxon>
        <taxon>Oomycota</taxon>
        <taxon>Peronosporomycetes</taxon>
        <taxon>Peronosporales</taxon>
        <taxon>Peronosporaceae</taxon>
        <taxon>Phytophthora</taxon>
    </lineage>
</organism>
<dbReference type="VEuPathDB" id="FungiDB:PPTG_19116"/>
<comment type="cofactor">
    <cofactor evidence="2">
        <name>Mn(2+)</name>
        <dbReference type="ChEBI" id="CHEBI:29035"/>
    </cofactor>
</comment>
<evidence type="ECO:0000259" key="12">
    <source>
        <dbReference type="Pfam" id="PF13023"/>
    </source>
</evidence>
<evidence type="ECO:0000256" key="5">
    <source>
        <dbReference type="ARBA" id="ARBA00004074"/>
    </source>
</evidence>
<evidence type="ECO:0000256" key="11">
    <source>
        <dbReference type="ARBA" id="ARBA00022842"/>
    </source>
</evidence>
<proteinExistence type="inferred from homology"/>
<keyword evidence="11" id="KW-0460">Magnesium</keyword>
<reference evidence="13 14" key="1">
    <citation type="submission" date="2013-11" db="EMBL/GenBank/DDBJ databases">
        <title>The Genome Sequence of Phytophthora parasitica CJ05E6.</title>
        <authorList>
            <consortium name="The Broad Institute Genomics Platform"/>
            <person name="Russ C."/>
            <person name="Tyler B."/>
            <person name="Panabieres F."/>
            <person name="Shan W."/>
            <person name="Tripathy S."/>
            <person name="Grunwald N."/>
            <person name="Machado M."/>
            <person name="Johnson C.S."/>
            <person name="Arredondo F."/>
            <person name="Hong C."/>
            <person name="Coffey M."/>
            <person name="Young S.K."/>
            <person name="Zeng Q."/>
            <person name="Gargeya S."/>
            <person name="Fitzgerald M."/>
            <person name="Abouelleil A."/>
            <person name="Alvarado L."/>
            <person name="Chapman S.B."/>
            <person name="Gainer-Dewar J."/>
            <person name="Goldberg J."/>
            <person name="Griggs A."/>
            <person name="Gujja S."/>
            <person name="Hansen M."/>
            <person name="Howarth C."/>
            <person name="Imamovic A."/>
            <person name="Ireland A."/>
            <person name="Larimer J."/>
            <person name="McCowan C."/>
            <person name="Murphy C."/>
            <person name="Pearson M."/>
            <person name="Poon T.W."/>
            <person name="Priest M."/>
            <person name="Roberts A."/>
            <person name="Saif S."/>
            <person name="Shea T."/>
            <person name="Sykes S."/>
            <person name="Wortman J."/>
            <person name="Nusbaum C."/>
            <person name="Birren B."/>
        </authorList>
    </citation>
    <scope>NUCLEOTIDE SEQUENCE [LARGE SCALE GENOMIC DNA]</scope>
    <source>
        <strain evidence="13 14">CJ05E6</strain>
    </source>
</reference>
<evidence type="ECO:0000256" key="7">
    <source>
        <dbReference type="ARBA" id="ARBA00011738"/>
    </source>
</evidence>
<evidence type="ECO:0000256" key="1">
    <source>
        <dbReference type="ARBA" id="ARBA00001638"/>
    </source>
</evidence>
<accession>W2JRR4</accession>
<dbReference type="InterPro" id="IPR039356">
    <property type="entry name" value="YfbR/HDDC2"/>
</dbReference>
<protein>
    <recommendedName>
        <fullName evidence="8">5'-deoxynucleotidase</fullName>
        <ecNumber evidence="8">3.1.3.89</ecNumber>
    </recommendedName>
</protein>
<dbReference type="PANTHER" id="PTHR11845">
    <property type="entry name" value="5'-DEOXYNUCLEOTIDASE HDDC2"/>
    <property type="match status" value="1"/>
</dbReference>
<evidence type="ECO:0000256" key="3">
    <source>
        <dbReference type="ARBA" id="ARBA00001941"/>
    </source>
</evidence>
<comment type="cofactor">
    <cofactor evidence="3">
        <name>Co(2+)</name>
        <dbReference type="ChEBI" id="CHEBI:48828"/>
    </cofactor>
</comment>
<dbReference type="GO" id="GO:0046872">
    <property type="term" value="F:metal ion binding"/>
    <property type="evidence" value="ECO:0007669"/>
    <property type="project" value="UniProtKB-KW"/>
</dbReference>
<evidence type="ECO:0000256" key="10">
    <source>
        <dbReference type="ARBA" id="ARBA00022801"/>
    </source>
</evidence>
<evidence type="ECO:0000313" key="14">
    <source>
        <dbReference type="Proteomes" id="UP000053864"/>
    </source>
</evidence>
<dbReference type="FunFam" id="1.10.3210.10:FF:000011">
    <property type="entry name" value="HD domain-containing protein 2"/>
    <property type="match status" value="1"/>
</dbReference>
<dbReference type="AlphaFoldDB" id="W2JRR4"/>
<dbReference type="Proteomes" id="UP000053864">
    <property type="component" value="Unassembled WGS sequence"/>
</dbReference>
<evidence type="ECO:0000256" key="6">
    <source>
        <dbReference type="ARBA" id="ARBA00009999"/>
    </source>
</evidence>
<evidence type="ECO:0000256" key="8">
    <source>
        <dbReference type="ARBA" id="ARBA00012964"/>
    </source>
</evidence>
<dbReference type="GO" id="GO:0002953">
    <property type="term" value="F:5'-deoxynucleotidase activity"/>
    <property type="evidence" value="ECO:0007669"/>
    <property type="project" value="UniProtKB-EC"/>
</dbReference>
<dbReference type="Pfam" id="PF13023">
    <property type="entry name" value="HD_3"/>
    <property type="match status" value="1"/>
</dbReference>
<keyword evidence="9" id="KW-0479">Metal-binding</keyword>
<dbReference type="PANTHER" id="PTHR11845:SF13">
    <property type="entry name" value="5'-DEOXYNUCLEOTIDASE HDDC2"/>
    <property type="match status" value="1"/>
</dbReference>
<comment type="cofactor">
    <cofactor evidence="4">
        <name>Mg(2+)</name>
        <dbReference type="ChEBI" id="CHEBI:18420"/>
    </cofactor>
</comment>
<dbReference type="GO" id="GO:0005737">
    <property type="term" value="C:cytoplasm"/>
    <property type="evidence" value="ECO:0007669"/>
    <property type="project" value="TreeGrafter"/>
</dbReference>
<evidence type="ECO:0000256" key="9">
    <source>
        <dbReference type="ARBA" id="ARBA00022723"/>
    </source>
</evidence>
<keyword evidence="10" id="KW-0378">Hydrolase</keyword>
<evidence type="ECO:0000256" key="4">
    <source>
        <dbReference type="ARBA" id="ARBA00001946"/>
    </source>
</evidence>
<dbReference type="Gene3D" id="1.10.3210.10">
    <property type="entry name" value="Hypothetical protein af1432"/>
    <property type="match status" value="2"/>
</dbReference>
<comment type="subunit">
    <text evidence="7">Homodimer.</text>
</comment>
<dbReference type="EMBL" id="KI670707">
    <property type="protein sequence ID" value="ETL49051.1"/>
    <property type="molecule type" value="Genomic_DNA"/>
</dbReference>
<sequence length="218" mass="24454">MSMATGAKALSAIEFLRLCGRLKTLKRTGWVNNKVALPESVSDHMYRMGMCCMLLDDANESVNRSKCIKMAIVHDLAESLVGDITPHDGVAEEDKHRMEKEALDEICNTLGNTPSAAEIRELWNEYEAGSTEEAKIVKVRVSSWSAATCITDVLFLQDFDKFEMILQADDYERAQNIPLDDFFQSTKGKFRTPLVQSWAAELTDQRNARLEGKTPATK</sequence>
<comment type="catalytic activity">
    <reaction evidence="1">
        <text>a 2'-deoxyribonucleoside 5'-phosphate + H2O = a 2'-deoxyribonucleoside + phosphate</text>
        <dbReference type="Rhea" id="RHEA:36167"/>
        <dbReference type="ChEBI" id="CHEBI:15377"/>
        <dbReference type="ChEBI" id="CHEBI:18274"/>
        <dbReference type="ChEBI" id="CHEBI:43474"/>
        <dbReference type="ChEBI" id="CHEBI:65317"/>
        <dbReference type="EC" id="3.1.3.89"/>
    </reaction>
</comment>
<gene>
    <name evidence="13" type="ORF">L916_01408</name>
</gene>
<comment type="function">
    <text evidence="5">Catalyzes the dephosphorylation of the nucleoside 5'-monophosphates deoxyadenosine monophosphate (dAMP), deoxycytidine monophosphate (dCMP), deoxyguanosine monophosphate (dGMP) and deoxythymidine monophosphate (dTMP).</text>
</comment>
<feature type="domain" description="HD" evidence="12">
    <location>
        <begin position="19"/>
        <end position="190"/>
    </location>
</feature>
<comment type="similarity">
    <text evidence="6">Belongs to the HDDC2 family.</text>
</comment>
<dbReference type="SUPFAM" id="SSF109604">
    <property type="entry name" value="HD-domain/PDEase-like"/>
    <property type="match status" value="1"/>
</dbReference>
<dbReference type="InterPro" id="IPR006674">
    <property type="entry name" value="HD_domain"/>
</dbReference>
<dbReference type="EC" id="3.1.3.89" evidence="8"/>
<evidence type="ECO:0000313" key="13">
    <source>
        <dbReference type="EMBL" id="ETL49051.1"/>
    </source>
</evidence>